<organism evidence="1 2">
    <name type="scientific">Aquibacillus albus</name>
    <dbReference type="NCBI Taxonomy" id="1168171"/>
    <lineage>
        <taxon>Bacteria</taxon>
        <taxon>Bacillati</taxon>
        <taxon>Bacillota</taxon>
        <taxon>Bacilli</taxon>
        <taxon>Bacillales</taxon>
        <taxon>Bacillaceae</taxon>
        <taxon>Aquibacillus</taxon>
    </lineage>
</organism>
<keyword evidence="2" id="KW-1185">Reference proteome</keyword>
<protein>
    <submittedName>
        <fullName evidence="1">Uncharacterized protein</fullName>
    </submittedName>
</protein>
<name>A0ABS2MWE7_9BACI</name>
<dbReference type="Proteomes" id="UP001296943">
    <property type="component" value="Unassembled WGS sequence"/>
</dbReference>
<evidence type="ECO:0000313" key="1">
    <source>
        <dbReference type="EMBL" id="MBM7570216.1"/>
    </source>
</evidence>
<dbReference type="EMBL" id="JAFBDR010000002">
    <property type="protein sequence ID" value="MBM7570216.1"/>
    <property type="molecule type" value="Genomic_DNA"/>
</dbReference>
<dbReference type="RefSeq" id="WP_204497636.1">
    <property type="nucleotide sequence ID" value="NZ_JAFBDR010000002.1"/>
</dbReference>
<comment type="caution">
    <text evidence="1">The sequence shown here is derived from an EMBL/GenBank/DDBJ whole genome shotgun (WGS) entry which is preliminary data.</text>
</comment>
<sequence length="244" mass="27668">MHTTNVINSQDFTIMIDDKKSSLTDVFLGFNETDRIGIVVRCDGGGIGASTILLAAVTKFYDFYRSKLENNSERLRIYPDYFIFHVGNHHMNHAPLDIWPGHKEVVVEDNPEQILEAINDRGITRLIVEDINPTPATFLRETVSSAQNRIVSVLAYSTTGRVNQADVTIKASSKIEKFVVDSLKRSENVSNQEREELINKRKFLHSKDYIVETFRRIEQSDALLKLASSPPDLKVTSNYVVQLP</sequence>
<gene>
    <name evidence="1" type="ORF">JOC48_000694</name>
</gene>
<evidence type="ECO:0000313" key="2">
    <source>
        <dbReference type="Proteomes" id="UP001296943"/>
    </source>
</evidence>
<accession>A0ABS2MWE7</accession>
<proteinExistence type="predicted"/>
<reference evidence="1 2" key="1">
    <citation type="submission" date="2021-01" db="EMBL/GenBank/DDBJ databases">
        <title>Genomic Encyclopedia of Type Strains, Phase IV (KMG-IV): sequencing the most valuable type-strain genomes for metagenomic binning, comparative biology and taxonomic classification.</title>
        <authorList>
            <person name="Goeker M."/>
        </authorList>
    </citation>
    <scope>NUCLEOTIDE SEQUENCE [LARGE SCALE GENOMIC DNA]</scope>
    <source>
        <strain evidence="1 2">DSM 23711</strain>
    </source>
</reference>